<organism evidence="2 3">
    <name type="scientific">Alternaria atra</name>
    <dbReference type="NCBI Taxonomy" id="119953"/>
    <lineage>
        <taxon>Eukaryota</taxon>
        <taxon>Fungi</taxon>
        <taxon>Dikarya</taxon>
        <taxon>Ascomycota</taxon>
        <taxon>Pezizomycotina</taxon>
        <taxon>Dothideomycetes</taxon>
        <taxon>Pleosporomycetidae</taxon>
        <taxon>Pleosporales</taxon>
        <taxon>Pleosporineae</taxon>
        <taxon>Pleosporaceae</taxon>
        <taxon>Alternaria</taxon>
        <taxon>Alternaria sect. Ulocladioides</taxon>
    </lineage>
</organism>
<feature type="region of interest" description="Disordered" evidence="1">
    <location>
        <begin position="1"/>
        <end position="94"/>
    </location>
</feature>
<reference evidence="2" key="1">
    <citation type="submission" date="2021-05" db="EMBL/GenBank/DDBJ databases">
        <authorList>
            <person name="Stam R."/>
        </authorList>
    </citation>
    <scope>NUCLEOTIDE SEQUENCE</scope>
    <source>
        <strain evidence="2">CS162</strain>
    </source>
</reference>
<dbReference type="OrthoDB" id="3777651at2759"/>
<dbReference type="Proteomes" id="UP000676310">
    <property type="component" value="Unassembled WGS sequence"/>
</dbReference>
<dbReference type="RefSeq" id="XP_043173649.1">
    <property type="nucleotide sequence ID" value="XM_043317714.1"/>
</dbReference>
<feature type="compositionally biased region" description="Low complexity" evidence="1">
    <location>
        <begin position="68"/>
        <end position="81"/>
    </location>
</feature>
<protein>
    <submittedName>
        <fullName evidence="2">Uncharacterized protein</fullName>
    </submittedName>
</protein>
<sequence>METECVEFDPRARSNMGPPAKRVSPAKLKRANSAAAVFRKQNTKMRRGNVTPHATSNSHKFKRDDADATTLLSAGSHSSSHSIEKKGAKKRSSDMHPLGIAFRNASDKYRRHLYNTASIKIKKTLESLLHTLYESTLQTITPSNSQQDPNTSPLKLSAPAKYERLATQLYQPISRFTLSLRRTDSEGKSVHFVQTLETRMLHYDELIAKETTKLGKLQKEWEAVVGEIWKLGTMFLGDEAMEEMLFTEQRVDEPTLPLSSSPSIPTDVESALFVSEHGSWSPRNKSRVGKKHVTFLEEEPPGIPKKYDATPTTQFPNFIYQPSRYRKDTLSPIPSLPEDEIKELETMVKELGKQEIKEFRKIEKDHQAYWKKKTAQLTSALKSD</sequence>
<evidence type="ECO:0000256" key="1">
    <source>
        <dbReference type="SAM" id="MobiDB-lite"/>
    </source>
</evidence>
<feature type="compositionally biased region" description="Basic and acidic residues" evidence="1">
    <location>
        <begin position="82"/>
        <end position="94"/>
    </location>
</feature>
<gene>
    <name evidence="2" type="ORF">ALTATR162_LOCUS10078</name>
</gene>
<name>A0A8J2N3V4_9PLEO</name>
<proteinExistence type="predicted"/>
<accession>A0A8J2N3V4</accession>
<dbReference type="EMBL" id="CAJRGZ010000027">
    <property type="protein sequence ID" value="CAG5182271.1"/>
    <property type="molecule type" value="Genomic_DNA"/>
</dbReference>
<keyword evidence="3" id="KW-1185">Reference proteome</keyword>
<comment type="caution">
    <text evidence="2">The sequence shown here is derived from an EMBL/GenBank/DDBJ whole genome shotgun (WGS) entry which is preliminary data.</text>
</comment>
<dbReference type="GeneID" id="67010199"/>
<dbReference type="AlphaFoldDB" id="A0A8J2N3V4"/>
<evidence type="ECO:0000313" key="2">
    <source>
        <dbReference type="EMBL" id="CAG5182271.1"/>
    </source>
</evidence>
<evidence type="ECO:0000313" key="3">
    <source>
        <dbReference type="Proteomes" id="UP000676310"/>
    </source>
</evidence>